<dbReference type="EMBL" id="KI632352">
    <property type="protein sequence ID" value="EYU17861.1"/>
    <property type="molecule type" value="Genomic_DNA"/>
</dbReference>
<sequence length="116" mass="13406">VDLKLKESSDKLAQQIDLKLKESSDKLAQQIDLKLEESSDKLAQQIELKLMESSDKLAQFTKEIAEQINARLMAEIMTLSAQVKSNDEMCQMRLELLETAHRKENEKQRQQPHQIV</sequence>
<gene>
    <name evidence="2" type="ORF">MIMGU_mgv11b0181733mg</name>
</gene>
<keyword evidence="3" id="KW-1185">Reference proteome</keyword>
<reference evidence="2 3" key="1">
    <citation type="journal article" date="2013" name="Proc. Natl. Acad. Sci. U.S.A.">
        <title>Fine-scale variation in meiotic recombination in Mimulus inferred from population shotgun sequencing.</title>
        <authorList>
            <person name="Hellsten U."/>
            <person name="Wright K.M."/>
            <person name="Jenkins J."/>
            <person name="Shu S."/>
            <person name="Yuan Y."/>
            <person name="Wessler S.R."/>
            <person name="Schmutz J."/>
            <person name="Willis J.H."/>
            <person name="Rokhsar D.S."/>
        </authorList>
    </citation>
    <scope>NUCLEOTIDE SEQUENCE [LARGE SCALE GENOMIC DNA]</scope>
    <source>
        <strain evidence="3">cv. DUN x IM62</strain>
    </source>
</reference>
<dbReference type="Proteomes" id="UP000030748">
    <property type="component" value="Unassembled WGS sequence"/>
</dbReference>
<accession>A0A022PQ49</accession>
<evidence type="ECO:0000313" key="2">
    <source>
        <dbReference type="EMBL" id="EYU17861.1"/>
    </source>
</evidence>
<evidence type="ECO:0000313" key="3">
    <source>
        <dbReference type="Proteomes" id="UP000030748"/>
    </source>
</evidence>
<protein>
    <submittedName>
        <fullName evidence="2">Uncharacterized protein</fullName>
    </submittedName>
</protein>
<proteinExistence type="predicted"/>
<name>A0A022PQ49_ERYGU</name>
<keyword evidence="1" id="KW-0175">Coiled coil</keyword>
<dbReference type="AlphaFoldDB" id="A0A022PQ49"/>
<feature type="non-terminal residue" evidence="2">
    <location>
        <position position="116"/>
    </location>
</feature>
<feature type="non-terminal residue" evidence="2">
    <location>
        <position position="1"/>
    </location>
</feature>
<feature type="coiled-coil region" evidence="1">
    <location>
        <begin position="43"/>
        <end position="82"/>
    </location>
</feature>
<evidence type="ECO:0000256" key="1">
    <source>
        <dbReference type="SAM" id="Coils"/>
    </source>
</evidence>
<organism evidence="2 3">
    <name type="scientific">Erythranthe guttata</name>
    <name type="common">Yellow monkey flower</name>
    <name type="synonym">Mimulus guttatus</name>
    <dbReference type="NCBI Taxonomy" id="4155"/>
    <lineage>
        <taxon>Eukaryota</taxon>
        <taxon>Viridiplantae</taxon>
        <taxon>Streptophyta</taxon>
        <taxon>Embryophyta</taxon>
        <taxon>Tracheophyta</taxon>
        <taxon>Spermatophyta</taxon>
        <taxon>Magnoliopsida</taxon>
        <taxon>eudicotyledons</taxon>
        <taxon>Gunneridae</taxon>
        <taxon>Pentapetalae</taxon>
        <taxon>asterids</taxon>
        <taxon>lamiids</taxon>
        <taxon>Lamiales</taxon>
        <taxon>Phrymaceae</taxon>
        <taxon>Erythranthe</taxon>
    </lineage>
</organism>